<keyword evidence="1" id="KW-0001">2Fe-2S</keyword>
<dbReference type="SUPFAM" id="SSF50022">
    <property type="entry name" value="ISP domain"/>
    <property type="match status" value="1"/>
</dbReference>
<comment type="caution">
    <text evidence="6">The sequence shown here is derived from an EMBL/GenBank/DDBJ whole genome shotgun (WGS) entry which is preliminary data.</text>
</comment>
<dbReference type="RefSeq" id="WP_082422892.1">
    <property type="nucleotide sequence ID" value="NZ_CP060529.1"/>
</dbReference>
<evidence type="ECO:0000256" key="4">
    <source>
        <dbReference type="ARBA" id="ARBA00023014"/>
    </source>
</evidence>
<dbReference type="Pfam" id="PF00355">
    <property type="entry name" value="Rieske"/>
    <property type="match status" value="1"/>
</dbReference>
<evidence type="ECO:0000256" key="3">
    <source>
        <dbReference type="ARBA" id="ARBA00023004"/>
    </source>
</evidence>
<dbReference type="PANTHER" id="PTHR40261">
    <property type="match status" value="1"/>
</dbReference>
<dbReference type="CDD" id="cd03467">
    <property type="entry name" value="Rieske"/>
    <property type="match status" value="1"/>
</dbReference>
<protein>
    <submittedName>
        <fullName evidence="6">Rieske (2Fe-2S) protein</fullName>
    </submittedName>
</protein>
<dbReference type="Gene3D" id="2.102.10.10">
    <property type="entry name" value="Rieske [2Fe-2S] iron-sulphur domain"/>
    <property type="match status" value="1"/>
</dbReference>
<reference evidence="6 7" key="1">
    <citation type="submission" date="2020-07" db="EMBL/GenBank/DDBJ databases">
        <title>Diversity of carbapenemase encoding genes among Pseudomonas putida group clinical isolates in a tertiary Brazilian hospital.</title>
        <authorList>
            <person name="Alberto-Lei F."/>
            <person name="Nodari C.S."/>
            <person name="Streling A.P."/>
            <person name="Paulino J.T."/>
            <person name="Bessa-Neto F.O."/>
            <person name="Cayo R."/>
            <person name="Gales A.C."/>
        </authorList>
    </citation>
    <scope>NUCLEOTIDE SEQUENCE [LARGE SCALE GENOMIC DNA]</scope>
    <source>
        <strain evidence="6 7">12464</strain>
    </source>
</reference>
<keyword evidence="4" id="KW-0411">Iron-sulfur</keyword>
<keyword evidence="2" id="KW-0479">Metal-binding</keyword>
<proteinExistence type="predicted"/>
<gene>
    <name evidence="6" type="ORF">H4C47_19465</name>
</gene>
<dbReference type="GO" id="GO:0051537">
    <property type="term" value="F:2 iron, 2 sulfur cluster binding"/>
    <property type="evidence" value="ECO:0007669"/>
    <property type="project" value="UniProtKB-KW"/>
</dbReference>
<dbReference type="PANTHER" id="PTHR40261:SF1">
    <property type="entry name" value="RIESKE DOMAIN-CONTAINING PROTEIN"/>
    <property type="match status" value="1"/>
</dbReference>
<dbReference type="InterPro" id="IPR017941">
    <property type="entry name" value="Rieske_2Fe-2S"/>
</dbReference>
<feature type="domain" description="Rieske" evidence="5">
    <location>
        <begin position="2"/>
        <end position="103"/>
    </location>
</feature>
<evidence type="ECO:0000256" key="1">
    <source>
        <dbReference type="ARBA" id="ARBA00022714"/>
    </source>
</evidence>
<keyword evidence="3" id="KW-0408">Iron</keyword>
<evidence type="ECO:0000313" key="7">
    <source>
        <dbReference type="Proteomes" id="UP000553948"/>
    </source>
</evidence>
<organism evidence="6 7">
    <name type="scientific">Pseudomonas putida</name>
    <name type="common">Arthrobacter siderocapsulatus</name>
    <dbReference type="NCBI Taxonomy" id="303"/>
    <lineage>
        <taxon>Bacteria</taxon>
        <taxon>Pseudomonadati</taxon>
        <taxon>Pseudomonadota</taxon>
        <taxon>Gammaproteobacteria</taxon>
        <taxon>Pseudomonadales</taxon>
        <taxon>Pseudomonadaceae</taxon>
        <taxon>Pseudomonas</taxon>
    </lineage>
</organism>
<dbReference type="InterPro" id="IPR036922">
    <property type="entry name" value="Rieske_2Fe-2S_sf"/>
</dbReference>
<sequence>MHFLCPSAALAEGHSRAFSVDGVELFGVRRQGQVHLYRNRCPHRGIPLHWAADAFLDDSASLIHCAHHGALFLIESGECVAGPCEGEALQALTCLEDSQGIWLKDPAAPEADGR</sequence>
<accession>A0A7W2L3V6</accession>
<dbReference type="AlphaFoldDB" id="A0A7W2L3V6"/>
<dbReference type="PROSITE" id="PS51296">
    <property type="entry name" value="RIESKE"/>
    <property type="match status" value="1"/>
</dbReference>
<evidence type="ECO:0000313" key="6">
    <source>
        <dbReference type="EMBL" id="MBA6117901.1"/>
    </source>
</evidence>
<dbReference type="EMBL" id="JACGDG010000018">
    <property type="protein sequence ID" value="MBA6117901.1"/>
    <property type="molecule type" value="Genomic_DNA"/>
</dbReference>
<dbReference type="Proteomes" id="UP000553948">
    <property type="component" value="Unassembled WGS sequence"/>
</dbReference>
<evidence type="ECO:0000259" key="5">
    <source>
        <dbReference type="PROSITE" id="PS51296"/>
    </source>
</evidence>
<name>A0A7W2L3V6_PSEPU</name>
<evidence type="ECO:0000256" key="2">
    <source>
        <dbReference type="ARBA" id="ARBA00022723"/>
    </source>
</evidence>
<dbReference type="GO" id="GO:0046872">
    <property type="term" value="F:metal ion binding"/>
    <property type="evidence" value="ECO:0007669"/>
    <property type="project" value="UniProtKB-KW"/>
</dbReference>